<dbReference type="OrthoDB" id="9813911at2"/>
<keyword evidence="3" id="KW-1185">Reference proteome</keyword>
<sequence>MRILIKLEEFLMLLLGVYLFSLLDYSWWWFAGLILAPDIGMLGYLMGDKAGAMGYNLFHHKGLAIAIYFIGVYLSLPLLQLIGVILFSHASLDRVLGYGLKYNKGFKYTHLGEIGRTNE</sequence>
<comment type="caution">
    <text evidence="2">The sequence shown here is derived from an EMBL/GenBank/DDBJ whole genome shotgun (WGS) entry which is preliminary data.</text>
</comment>
<dbReference type="AlphaFoldDB" id="A0A3S0CR36"/>
<protein>
    <submittedName>
        <fullName evidence="2">DUF4260 family protein</fullName>
    </submittedName>
</protein>
<keyword evidence="1" id="KW-0812">Transmembrane</keyword>
<name>A0A3S0CR36_9FLAO</name>
<dbReference type="RefSeq" id="WP_126160407.1">
    <property type="nucleotide sequence ID" value="NZ_RQPJ01000001.1"/>
</dbReference>
<evidence type="ECO:0000313" key="2">
    <source>
        <dbReference type="EMBL" id="RTE55104.1"/>
    </source>
</evidence>
<dbReference type="Proteomes" id="UP000267585">
    <property type="component" value="Unassembled WGS sequence"/>
</dbReference>
<dbReference type="InterPro" id="IPR025356">
    <property type="entry name" value="DUF4260"/>
</dbReference>
<reference evidence="2 3" key="1">
    <citation type="submission" date="2018-11" db="EMBL/GenBank/DDBJ databases">
        <title>Arenibacter aquaticus sp.nov., a marine bacterium isolated from surface seawater in the South China Sea.</title>
        <authorList>
            <person name="Guo J."/>
            <person name="Sun J."/>
        </authorList>
    </citation>
    <scope>NUCLEOTIDE SEQUENCE [LARGE SCALE GENOMIC DNA]</scope>
    <source>
        <strain evidence="2 3">GUO666</strain>
    </source>
</reference>
<proteinExistence type="predicted"/>
<feature type="transmembrane region" description="Helical" evidence="1">
    <location>
        <begin position="12"/>
        <end position="36"/>
    </location>
</feature>
<evidence type="ECO:0000313" key="3">
    <source>
        <dbReference type="Proteomes" id="UP000267585"/>
    </source>
</evidence>
<gene>
    <name evidence="2" type="ORF">EHW67_00620</name>
</gene>
<evidence type="ECO:0000256" key="1">
    <source>
        <dbReference type="SAM" id="Phobius"/>
    </source>
</evidence>
<keyword evidence="1" id="KW-1133">Transmembrane helix</keyword>
<dbReference type="Pfam" id="PF14079">
    <property type="entry name" value="DUF4260"/>
    <property type="match status" value="1"/>
</dbReference>
<dbReference type="EMBL" id="RQPJ01000001">
    <property type="protein sequence ID" value="RTE55104.1"/>
    <property type="molecule type" value="Genomic_DNA"/>
</dbReference>
<keyword evidence="1" id="KW-0472">Membrane</keyword>
<feature type="transmembrane region" description="Helical" evidence="1">
    <location>
        <begin position="63"/>
        <end position="87"/>
    </location>
</feature>
<organism evidence="2 3">
    <name type="scientific">Arenibacter aquaticus</name>
    <dbReference type="NCBI Taxonomy" id="2489054"/>
    <lineage>
        <taxon>Bacteria</taxon>
        <taxon>Pseudomonadati</taxon>
        <taxon>Bacteroidota</taxon>
        <taxon>Flavobacteriia</taxon>
        <taxon>Flavobacteriales</taxon>
        <taxon>Flavobacteriaceae</taxon>
        <taxon>Arenibacter</taxon>
    </lineage>
</organism>
<accession>A0A3S0CR36</accession>